<dbReference type="PANTHER" id="PTHR40446">
    <property type="entry name" value="N-ACETYLGLUCOSAMINE-1-PHOSPHODIESTER ALPHA-N-ACETYLGLUCOSAMINIDASE"/>
    <property type="match status" value="1"/>
</dbReference>
<feature type="domain" description="Secretion system C-terminal sorting" evidence="3">
    <location>
        <begin position="733"/>
        <end position="808"/>
    </location>
</feature>
<proteinExistence type="predicted"/>
<evidence type="ECO:0000313" key="5">
    <source>
        <dbReference type="Proteomes" id="UP001139125"/>
    </source>
</evidence>
<dbReference type="GO" id="GO:0016798">
    <property type="term" value="F:hydrolase activity, acting on glycosyl bonds"/>
    <property type="evidence" value="ECO:0007669"/>
    <property type="project" value="UniProtKB-KW"/>
</dbReference>
<comment type="caution">
    <text evidence="4">The sequence shown here is derived from an EMBL/GenBank/DDBJ whole genome shotgun (WGS) entry which is preliminary data.</text>
</comment>
<name>A0A9X2REG0_9BACT</name>
<dbReference type="AlphaFoldDB" id="A0A9X2REG0"/>
<keyword evidence="4" id="KW-0378">Hydrolase</keyword>
<dbReference type="Pfam" id="PF09992">
    <property type="entry name" value="NAGPA"/>
    <property type="match status" value="1"/>
</dbReference>
<organism evidence="4 5">
    <name type="scientific">Gracilimonas sediminicola</name>
    <dbReference type="NCBI Taxonomy" id="2952158"/>
    <lineage>
        <taxon>Bacteria</taxon>
        <taxon>Pseudomonadati</taxon>
        <taxon>Balneolota</taxon>
        <taxon>Balneolia</taxon>
        <taxon>Balneolales</taxon>
        <taxon>Balneolaceae</taxon>
        <taxon>Gracilimonas</taxon>
    </lineage>
</organism>
<dbReference type="NCBIfam" id="TIGR04183">
    <property type="entry name" value="Por_Secre_tail"/>
    <property type="match status" value="1"/>
</dbReference>
<dbReference type="InterPro" id="IPR018711">
    <property type="entry name" value="NAGPA"/>
</dbReference>
<dbReference type="RefSeq" id="WP_255134860.1">
    <property type="nucleotide sequence ID" value="NZ_JANDBC010000002.1"/>
</dbReference>
<feature type="domain" description="Phosphodiester glycosidase" evidence="2">
    <location>
        <begin position="195"/>
        <end position="360"/>
    </location>
</feature>
<feature type="signal peptide" evidence="1">
    <location>
        <begin position="1"/>
        <end position="19"/>
    </location>
</feature>
<accession>A0A9X2REG0</accession>
<dbReference type="PANTHER" id="PTHR40446:SF2">
    <property type="entry name" value="N-ACETYLGLUCOSAMINE-1-PHOSPHODIESTER ALPHA-N-ACETYLGLUCOSAMINIDASE"/>
    <property type="match status" value="1"/>
</dbReference>
<keyword evidence="4" id="KW-0326">Glycosidase</keyword>
<dbReference type="Pfam" id="PF18962">
    <property type="entry name" value="Por_Secre_tail"/>
    <property type="match status" value="1"/>
</dbReference>
<evidence type="ECO:0000313" key="4">
    <source>
        <dbReference type="EMBL" id="MCP9291986.1"/>
    </source>
</evidence>
<keyword evidence="5" id="KW-1185">Reference proteome</keyword>
<evidence type="ECO:0000256" key="1">
    <source>
        <dbReference type="SAM" id="SignalP"/>
    </source>
</evidence>
<dbReference type="EMBL" id="JANDBC010000002">
    <property type="protein sequence ID" value="MCP9291986.1"/>
    <property type="molecule type" value="Genomic_DNA"/>
</dbReference>
<evidence type="ECO:0000259" key="3">
    <source>
        <dbReference type="Pfam" id="PF18962"/>
    </source>
</evidence>
<dbReference type="Gene3D" id="2.60.40.4070">
    <property type="match status" value="1"/>
</dbReference>
<keyword evidence="1" id="KW-0732">Signal</keyword>
<gene>
    <name evidence="4" type="ORF">NM125_10400</name>
</gene>
<feature type="chain" id="PRO_5040736231" evidence="1">
    <location>
        <begin position="20"/>
        <end position="811"/>
    </location>
</feature>
<protein>
    <submittedName>
        <fullName evidence="4">Phosphodiester glycosidase family protein</fullName>
    </submittedName>
</protein>
<dbReference type="InterPro" id="IPR026444">
    <property type="entry name" value="Secre_tail"/>
</dbReference>
<dbReference type="Proteomes" id="UP001139125">
    <property type="component" value="Unassembled WGS sequence"/>
</dbReference>
<evidence type="ECO:0000259" key="2">
    <source>
        <dbReference type="Pfam" id="PF09992"/>
    </source>
</evidence>
<reference evidence="4" key="1">
    <citation type="submission" date="2022-06" db="EMBL/GenBank/DDBJ databases">
        <title>Gracilimonas sp. CAU 1638 isolated from sea sediment.</title>
        <authorList>
            <person name="Kim W."/>
        </authorList>
    </citation>
    <scope>NUCLEOTIDE SEQUENCE</scope>
    <source>
        <strain evidence="4">CAU 1638</strain>
    </source>
</reference>
<sequence>MKKTILSLTFLLCSFTGFAQIKYDTLSVQQIGDGMYHYTIEAPSVPWTFDVVEVDLTRPDTKLETVKAQDTFGGYERTSSMAQRKSYEGHQVIAAVNGDFYGGGNPTNAQVIKGEIIKKPISRDVFGYTKGKKVFINPTTYTGKLSQDGNEYDITGVNQSRTADALVYYNHYYGASTGTNEFGTELILTALDEWVVNGVVKAVVKEKTTSGDAALSDSTFVLSGHGTSKTILDGFEAGDTVVVHHQLMPGFDDIKEVVGGRGKFLNDGNNEGDWPERHPRTAVGFNADSTKLYLLTVDGRQSTSAGMTLTEMGEFMKRFGVQNALNLDGGGSTTMVVHNQVVNDPSDGSGERAVANALMVVSLKQKTGVLEHLKLDPTFKKLYRGNTFTFTARGSDENYYPVELDPQKLSFSLSENFTATIDSEGNFTAGDAPDTGYVYVDYEGMKDTAMVIVKGITEFSLFPKYAATDSSYEFSFFNESFDFDGQKRGVSNTDISWQVGSEEVGEVIDGTFIGKTEGTTPVIGTYDGISDTVEVEVQIGGGIETVSGFEDLEGWSLSGENLDLQNSELTVVDSTFTEGSHSVRLDYEFVYDNDPNIWAYLETDIPVFGVPDSINLDARSDGKRHLIELELADNNDELYTVRVKKWAENTQFDIYPALTSDITPVDPFSSFYYPITIKKIGIKLASDQQSGERYSGAIFLDNLEVVYPNRTVVSNEKTGDSEVPNDVSLNQNYPNPFNPTTNISFRIPNASQVDLDVYDVLGRKVASLVDRRLSAGNHTVSFDAGTLSSGLYLYRLSTSEVSISRKMMLIK</sequence>